<dbReference type="InterPro" id="IPR043519">
    <property type="entry name" value="NT_sf"/>
</dbReference>
<evidence type="ECO:0000313" key="2">
    <source>
        <dbReference type="EMBL" id="OKL52772.1"/>
    </source>
</evidence>
<feature type="domain" description="RelA/SpoT" evidence="1">
    <location>
        <begin position="1"/>
        <end position="117"/>
    </location>
</feature>
<reference evidence="3" key="1">
    <citation type="submission" date="2016-12" db="EMBL/GenBank/DDBJ databases">
        <authorList>
            <person name="Meng X."/>
        </authorList>
    </citation>
    <scope>NUCLEOTIDE SEQUENCE [LARGE SCALE GENOMIC DNA]</scope>
    <source>
        <strain evidence="3">DSM 20732</strain>
    </source>
</reference>
<dbReference type="InParanoid" id="A0A1Q5PZ88"/>
<dbReference type="InterPro" id="IPR052366">
    <property type="entry name" value="GTP_Pyrophosphokinase"/>
</dbReference>
<dbReference type="GO" id="GO:0015969">
    <property type="term" value="P:guanosine tetraphosphate metabolic process"/>
    <property type="evidence" value="ECO:0007669"/>
    <property type="project" value="InterPro"/>
</dbReference>
<dbReference type="CDD" id="cd05399">
    <property type="entry name" value="NT_Rel-Spo_like"/>
    <property type="match status" value="1"/>
</dbReference>
<sequence length="170" mass="19350">METIVGKLVERETGADLSRLQDIAGCRMVVLGGLPELYRLREEVCRAWDGRVWKLDDYVTNPRLSGYRAVHVIVKSADSFGFERLVEIQLRTVLMHVWANLVERVTEVAGCNYKQDGAGGVYEHFRELSDISWRAENEDVELEIFSDELTLVMGSMLKYAVPATRRQGGR</sequence>
<evidence type="ECO:0000259" key="1">
    <source>
        <dbReference type="SMART" id="SM00954"/>
    </source>
</evidence>
<comment type="caution">
    <text evidence="2">The sequence shown here is derived from an EMBL/GenBank/DDBJ whole genome shotgun (WGS) entry which is preliminary data.</text>
</comment>
<dbReference type="Pfam" id="PF04607">
    <property type="entry name" value="RelA_SpoT"/>
    <property type="match status" value="1"/>
</dbReference>
<accession>A0A1Q5PZ88</accession>
<proteinExistence type="predicted"/>
<dbReference type="Gene3D" id="3.30.460.10">
    <property type="entry name" value="Beta Polymerase, domain 2"/>
    <property type="match status" value="1"/>
</dbReference>
<protein>
    <recommendedName>
        <fullName evidence="1">RelA/SpoT domain-containing protein</fullName>
    </recommendedName>
</protein>
<dbReference type="PANTHER" id="PTHR47837:SF1">
    <property type="entry name" value="GTP PYROPHOSPHOKINASE YJBM"/>
    <property type="match status" value="1"/>
</dbReference>
<dbReference type="SUPFAM" id="SSF81301">
    <property type="entry name" value="Nucleotidyltransferase"/>
    <property type="match status" value="1"/>
</dbReference>
<dbReference type="STRING" id="52770.BSZ40_01315"/>
<dbReference type="Proteomes" id="UP000185612">
    <property type="component" value="Unassembled WGS sequence"/>
</dbReference>
<dbReference type="PANTHER" id="PTHR47837">
    <property type="entry name" value="GTP PYROPHOSPHOKINASE YJBM"/>
    <property type="match status" value="1"/>
</dbReference>
<keyword evidence="3" id="KW-1185">Reference proteome</keyword>
<organism evidence="2 3">
    <name type="scientific">Buchananella hordeovulneris</name>
    <dbReference type="NCBI Taxonomy" id="52770"/>
    <lineage>
        <taxon>Bacteria</taxon>
        <taxon>Bacillati</taxon>
        <taxon>Actinomycetota</taxon>
        <taxon>Actinomycetes</taxon>
        <taxon>Actinomycetales</taxon>
        <taxon>Actinomycetaceae</taxon>
        <taxon>Buchananella</taxon>
    </lineage>
</organism>
<dbReference type="SMART" id="SM00954">
    <property type="entry name" value="RelA_SpoT"/>
    <property type="match status" value="1"/>
</dbReference>
<gene>
    <name evidence="2" type="ORF">BSZ40_01315</name>
</gene>
<dbReference type="InterPro" id="IPR007685">
    <property type="entry name" value="RelA_SpoT"/>
</dbReference>
<evidence type="ECO:0000313" key="3">
    <source>
        <dbReference type="Proteomes" id="UP000185612"/>
    </source>
</evidence>
<dbReference type="AlphaFoldDB" id="A0A1Q5PZ88"/>
<name>A0A1Q5PZ88_9ACTO</name>
<dbReference type="EMBL" id="MQVS01000001">
    <property type="protein sequence ID" value="OKL52772.1"/>
    <property type="molecule type" value="Genomic_DNA"/>
</dbReference>